<dbReference type="Pfam" id="PF09992">
    <property type="entry name" value="NAGPA"/>
    <property type="match status" value="1"/>
</dbReference>
<dbReference type="InterPro" id="IPR018711">
    <property type="entry name" value="NAGPA"/>
</dbReference>
<name>A0A927C9K0_9BACL</name>
<dbReference type="GO" id="GO:0016798">
    <property type="term" value="F:hydrolase activity, acting on glycosyl bonds"/>
    <property type="evidence" value="ECO:0007669"/>
    <property type="project" value="UniProtKB-KW"/>
</dbReference>
<reference evidence="4" key="1">
    <citation type="submission" date="2020-09" db="EMBL/GenBank/DDBJ databases">
        <title>A novel bacterium of genus Paenibacillus, isolated from South China Sea.</title>
        <authorList>
            <person name="Huang H."/>
            <person name="Mo K."/>
            <person name="Hu Y."/>
        </authorList>
    </citation>
    <scope>NUCLEOTIDE SEQUENCE</scope>
    <source>
        <strain evidence="4">IB182363</strain>
    </source>
</reference>
<evidence type="ECO:0000313" key="4">
    <source>
        <dbReference type="EMBL" id="MBD2863625.1"/>
    </source>
</evidence>
<dbReference type="RefSeq" id="WP_190929256.1">
    <property type="nucleotide sequence ID" value="NZ_JACXJA010000021.1"/>
</dbReference>
<dbReference type="InterPro" id="IPR036582">
    <property type="entry name" value="Mao_N_sf"/>
</dbReference>
<dbReference type="InterPro" id="IPR012854">
    <property type="entry name" value="Cu_amine_oxidase-like_N"/>
</dbReference>
<organism evidence="4 5">
    <name type="scientific">Paenibacillus oceani</name>
    <dbReference type="NCBI Taxonomy" id="2772510"/>
    <lineage>
        <taxon>Bacteria</taxon>
        <taxon>Bacillati</taxon>
        <taxon>Bacillota</taxon>
        <taxon>Bacilli</taxon>
        <taxon>Bacillales</taxon>
        <taxon>Paenibacillaceae</taxon>
        <taxon>Paenibacillus</taxon>
    </lineage>
</organism>
<keyword evidence="1" id="KW-0732">Signal</keyword>
<feature type="signal peptide" evidence="1">
    <location>
        <begin position="1"/>
        <end position="40"/>
    </location>
</feature>
<dbReference type="Gene3D" id="3.30.457.10">
    <property type="entry name" value="Copper amine oxidase-like, N-terminal domain"/>
    <property type="match status" value="1"/>
</dbReference>
<dbReference type="Pfam" id="PF07833">
    <property type="entry name" value="Cu_amine_oxidN1"/>
    <property type="match status" value="1"/>
</dbReference>
<feature type="domain" description="Phosphodiester glycosidase" evidence="3">
    <location>
        <begin position="240"/>
        <end position="420"/>
    </location>
</feature>
<proteinExistence type="predicted"/>
<accession>A0A927C9K0</accession>
<dbReference type="EMBL" id="JACXJA010000021">
    <property type="protein sequence ID" value="MBD2863625.1"/>
    <property type="molecule type" value="Genomic_DNA"/>
</dbReference>
<evidence type="ECO:0000256" key="1">
    <source>
        <dbReference type="SAM" id="SignalP"/>
    </source>
</evidence>
<gene>
    <name evidence="4" type="ORF">IDH45_16655</name>
</gene>
<evidence type="ECO:0000313" key="5">
    <source>
        <dbReference type="Proteomes" id="UP000639396"/>
    </source>
</evidence>
<keyword evidence="4" id="KW-0378">Hydrolase</keyword>
<sequence length="888" mass="97179">MLELKDNRQKKSKRFKGWTALVLAATIAVHPLFTPPTLQAASAADSQVTMVTQDPLTYGAILRKYVWSFDRAKKPVTVKANVVEVDLQNPYVKLDTIVGTGGKYTKKQSVRKMANETEATAAVNGDFFNMQADGVPMGPQITDGKLQSTTIDMPGWYSFALTKENKPVIDLFAFQGKMIARDGASYPLGGINKTYYWYEDDGIHQEGVHSLIDGLYMYTSAWGDVNRSNDGTTVPTEVLVRNNRVVEIKPTGILDMMPPEDGYILRASGKADEFVRQHLKVGDPIVADYKMFAQDPGKSYDVGGFKTMIGGHTILVDQGQPTAFSRGGVDEKYNRARTAIGYSKDERYVYLITLDEGGSSAGATLAELQQLMIKIGVWKGMNLDGGGSTQMVTRKLGDFHTTLLTDVGYERPVVNGIGVYSLSPEGEAKGMSLQGPTALFIGQKATYGIEKAYDVFYNPLDPERLSPIWTASQPIGTFEGSTFTAKATGKATLTAKVGQAAESLDIEVIGGEDIASLKIDASSTALLRNSIYKMTVKATSKSGKTGSVPADALQWEFIGFKGRMEGDRLTVDSIDPNVKEGRMIARYDGFSAMLTLPIADQRIVESFEGATPISFSSTEGVTGTVYKVTEGAGASANKALALQYDFTQGTKTTVAYATFMGGLRIEGSPESLSLKVKGDNSRNWIRAEIQDSSGGLPKLISLTENTDFTDWKVVSADLKKHNLTYPITVNRIYVANPENGHSGRGMKGQILFDDFTFHYANQTEPSKNTVKLTIDQKSLTVNGAELQLDQAPVIVEGNTLVPVRFVVEAMGGKLTWVDEERKVVIMKDNHLIELWLDKKDLIADGERITAEVPPVLMTERTMVPLRIIAENMGWKVTWDEMTRSVTLQ</sequence>
<dbReference type="AlphaFoldDB" id="A0A927C9K0"/>
<dbReference type="Proteomes" id="UP000639396">
    <property type="component" value="Unassembled WGS sequence"/>
</dbReference>
<feature type="chain" id="PRO_5037320852" evidence="1">
    <location>
        <begin position="41"/>
        <end position="888"/>
    </location>
</feature>
<keyword evidence="4" id="KW-0326">Glycosidase</keyword>
<protein>
    <submittedName>
        <fullName evidence="4">Phosphodiester glycosidase family protein</fullName>
    </submittedName>
</protein>
<dbReference type="PANTHER" id="PTHR40446:SF2">
    <property type="entry name" value="N-ACETYLGLUCOSAMINE-1-PHOSPHODIESTER ALPHA-N-ACETYLGLUCOSAMINIDASE"/>
    <property type="match status" value="1"/>
</dbReference>
<dbReference type="SUPFAM" id="SSF55383">
    <property type="entry name" value="Copper amine oxidase, domain N"/>
    <property type="match status" value="1"/>
</dbReference>
<keyword evidence="5" id="KW-1185">Reference proteome</keyword>
<feature type="domain" description="Copper amine oxidase-like N-terminal" evidence="2">
    <location>
        <begin position="780"/>
        <end position="886"/>
    </location>
</feature>
<comment type="caution">
    <text evidence="4">The sequence shown here is derived from an EMBL/GenBank/DDBJ whole genome shotgun (WGS) entry which is preliminary data.</text>
</comment>
<evidence type="ECO:0000259" key="3">
    <source>
        <dbReference type="Pfam" id="PF09992"/>
    </source>
</evidence>
<evidence type="ECO:0000259" key="2">
    <source>
        <dbReference type="Pfam" id="PF07833"/>
    </source>
</evidence>
<dbReference type="PANTHER" id="PTHR40446">
    <property type="entry name" value="N-ACETYLGLUCOSAMINE-1-PHOSPHODIESTER ALPHA-N-ACETYLGLUCOSAMINIDASE"/>
    <property type="match status" value="1"/>
</dbReference>